<evidence type="ECO:0000313" key="3">
    <source>
        <dbReference type="EMBL" id="KAH9837134.1"/>
    </source>
</evidence>
<protein>
    <submittedName>
        <fullName evidence="3">Uncharacterized protein</fullName>
    </submittedName>
</protein>
<name>A0ABQ8KHB6_9APHY</name>
<feature type="compositionally biased region" description="Low complexity" evidence="1">
    <location>
        <begin position="170"/>
        <end position="186"/>
    </location>
</feature>
<feature type="compositionally biased region" description="Basic and acidic residues" evidence="1">
    <location>
        <begin position="217"/>
        <end position="243"/>
    </location>
</feature>
<dbReference type="EMBL" id="JADCUA010000009">
    <property type="protein sequence ID" value="KAH9837134.1"/>
    <property type="molecule type" value="Genomic_DNA"/>
</dbReference>
<feature type="transmembrane region" description="Helical" evidence="2">
    <location>
        <begin position="49"/>
        <end position="68"/>
    </location>
</feature>
<sequence length="262" mass="28944">MVHPIQWLDSTFSSRARTEELLRPDLEAGLITPHDYSLATTFLPASHRYWPYVYSVAGSAALGGYLRFYRKPPASINRTTLFATFAGFAGAAWGHFRRAEAHATFTSLLDDPVTFSQALENVNRRTGGVRPLGWTLQRAREIARREDVHGNSETPSDNGWSPEAVAGDQPVSLPASASRPAPATVSEAQNRPKSRWGDIRAANTRGGAQQSSWDVLRQSHERNKIDTDTPEGRPAEETSRTDEQAQFDALLEAERRLSGRGS</sequence>
<evidence type="ECO:0000313" key="4">
    <source>
        <dbReference type="Proteomes" id="UP000814176"/>
    </source>
</evidence>
<proteinExistence type="predicted"/>
<gene>
    <name evidence="3" type="ORF">C8Q71DRAFT_756910</name>
</gene>
<evidence type="ECO:0000256" key="2">
    <source>
        <dbReference type="SAM" id="Phobius"/>
    </source>
</evidence>
<keyword evidence="4" id="KW-1185">Reference proteome</keyword>
<organism evidence="3 4">
    <name type="scientific">Rhodofomes roseus</name>
    <dbReference type="NCBI Taxonomy" id="34475"/>
    <lineage>
        <taxon>Eukaryota</taxon>
        <taxon>Fungi</taxon>
        <taxon>Dikarya</taxon>
        <taxon>Basidiomycota</taxon>
        <taxon>Agaricomycotina</taxon>
        <taxon>Agaricomycetes</taxon>
        <taxon>Polyporales</taxon>
        <taxon>Rhodofomes</taxon>
    </lineage>
</organism>
<feature type="transmembrane region" description="Helical" evidence="2">
    <location>
        <begin position="80"/>
        <end position="96"/>
    </location>
</feature>
<reference evidence="3 4" key="1">
    <citation type="journal article" date="2021" name="Environ. Microbiol.">
        <title>Gene family expansions and transcriptome signatures uncover fungal adaptations to wood decay.</title>
        <authorList>
            <person name="Hage H."/>
            <person name="Miyauchi S."/>
            <person name="Viragh M."/>
            <person name="Drula E."/>
            <person name="Min B."/>
            <person name="Chaduli D."/>
            <person name="Navarro D."/>
            <person name="Favel A."/>
            <person name="Norest M."/>
            <person name="Lesage-Meessen L."/>
            <person name="Balint B."/>
            <person name="Merenyi Z."/>
            <person name="de Eugenio L."/>
            <person name="Morin E."/>
            <person name="Martinez A.T."/>
            <person name="Baldrian P."/>
            <person name="Stursova M."/>
            <person name="Martinez M.J."/>
            <person name="Novotny C."/>
            <person name="Magnuson J.K."/>
            <person name="Spatafora J.W."/>
            <person name="Maurice S."/>
            <person name="Pangilinan J."/>
            <person name="Andreopoulos W."/>
            <person name="LaButti K."/>
            <person name="Hundley H."/>
            <person name="Na H."/>
            <person name="Kuo A."/>
            <person name="Barry K."/>
            <person name="Lipzen A."/>
            <person name="Henrissat B."/>
            <person name="Riley R."/>
            <person name="Ahrendt S."/>
            <person name="Nagy L.G."/>
            <person name="Grigoriev I.V."/>
            <person name="Martin F."/>
            <person name="Rosso M.N."/>
        </authorList>
    </citation>
    <scope>NUCLEOTIDE SEQUENCE [LARGE SCALE GENOMIC DNA]</scope>
    <source>
        <strain evidence="3 4">CIRM-BRFM 1785</strain>
    </source>
</reference>
<comment type="caution">
    <text evidence="3">The sequence shown here is derived from an EMBL/GenBank/DDBJ whole genome shotgun (WGS) entry which is preliminary data.</text>
</comment>
<dbReference type="Proteomes" id="UP000814176">
    <property type="component" value="Unassembled WGS sequence"/>
</dbReference>
<evidence type="ECO:0000256" key="1">
    <source>
        <dbReference type="SAM" id="MobiDB-lite"/>
    </source>
</evidence>
<keyword evidence="2" id="KW-0812">Transmembrane</keyword>
<keyword evidence="2" id="KW-1133">Transmembrane helix</keyword>
<dbReference type="GeneID" id="72004372"/>
<feature type="region of interest" description="Disordered" evidence="1">
    <location>
        <begin position="145"/>
        <end position="246"/>
    </location>
</feature>
<keyword evidence="2" id="KW-0472">Membrane</keyword>
<dbReference type="RefSeq" id="XP_047779303.1">
    <property type="nucleotide sequence ID" value="XM_047923640.1"/>
</dbReference>
<accession>A0ABQ8KHB6</accession>